<evidence type="ECO:0000256" key="2">
    <source>
        <dbReference type="ARBA" id="ARBA00022603"/>
    </source>
</evidence>
<comment type="caution">
    <text evidence="6">The sequence shown here is derived from an EMBL/GenBank/DDBJ whole genome shotgun (WGS) entry which is preliminary data.</text>
</comment>
<evidence type="ECO:0000313" key="7">
    <source>
        <dbReference type="Proteomes" id="UP000256488"/>
    </source>
</evidence>
<name>A0A3E0WUC2_9BACI</name>
<dbReference type="GO" id="GO:0003677">
    <property type="term" value="F:DNA binding"/>
    <property type="evidence" value="ECO:0007669"/>
    <property type="project" value="InterPro"/>
</dbReference>
<evidence type="ECO:0000313" key="6">
    <source>
        <dbReference type="EMBL" id="RFA35585.1"/>
    </source>
</evidence>
<evidence type="ECO:0000256" key="3">
    <source>
        <dbReference type="ARBA" id="ARBA00022679"/>
    </source>
</evidence>
<evidence type="ECO:0000256" key="1">
    <source>
        <dbReference type="ARBA" id="ARBA00006594"/>
    </source>
</evidence>
<dbReference type="InterPro" id="IPR002052">
    <property type="entry name" value="DNA_methylase_N6_adenine_CS"/>
</dbReference>
<reference evidence="6 7" key="1">
    <citation type="submission" date="2017-05" db="EMBL/GenBank/DDBJ databases">
        <title>Virgibacillus sp. AK90 isolated from a saltern of Kakinada, India.</title>
        <authorList>
            <person name="Gupta V."/>
            <person name="Sidhu C."/>
            <person name="Korpole S."/>
            <person name="Pinnaka A.K."/>
        </authorList>
    </citation>
    <scope>NUCLEOTIDE SEQUENCE [LARGE SCALE GENOMIC DNA]</scope>
    <source>
        <strain evidence="6 7">AK90</strain>
    </source>
</reference>
<dbReference type="GO" id="GO:0009307">
    <property type="term" value="P:DNA restriction-modification system"/>
    <property type="evidence" value="ECO:0007669"/>
    <property type="project" value="UniProtKB-KW"/>
</dbReference>
<gene>
    <name evidence="6" type="ORF">CAI16_07700</name>
</gene>
<dbReference type="AlphaFoldDB" id="A0A3E0WUC2"/>
<dbReference type="Proteomes" id="UP000256488">
    <property type="component" value="Unassembled WGS sequence"/>
</dbReference>
<dbReference type="Gene3D" id="3.40.50.150">
    <property type="entry name" value="Vaccinia Virus protein VP39"/>
    <property type="match status" value="2"/>
</dbReference>
<dbReference type="GO" id="GO:0008170">
    <property type="term" value="F:N-methyltransferase activity"/>
    <property type="evidence" value="ECO:0007669"/>
    <property type="project" value="InterPro"/>
</dbReference>
<dbReference type="Pfam" id="PF01555">
    <property type="entry name" value="N6_N4_Mtase"/>
    <property type="match status" value="2"/>
</dbReference>
<dbReference type="GO" id="GO:0032259">
    <property type="term" value="P:methylation"/>
    <property type="evidence" value="ECO:0007669"/>
    <property type="project" value="UniProtKB-KW"/>
</dbReference>
<organism evidence="6 7">
    <name type="scientific">Virgibacillus dokdonensis</name>
    <dbReference type="NCBI Taxonomy" id="302167"/>
    <lineage>
        <taxon>Bacteria</taxon>
        <taxon>Bacillati</taxon>
        <taxon>Bacillota</taxon>
        <taxon>Bacilli</taxon>
        <taxon>Bacillales</taxon>
        <taxon>Bacillaceae</taxon>
        <taxon>Virgibacillus</taxon>
    </lineage>
</organism>
<dbReference type="InterPro" id="IPR002941">
    <property type="entry name" value="DNA_methylase_N4/N6"/>
</dbReference>
<evidence type="ECO:0000256" key="4">
    <source>
        <dbReference type="ARBA" id="ARBA00022747"/>
    </source>
</evidence>
<evidence type="ECO:0000259" key="5">
    <source>
        <dbReference type="Pfam" id="PF01555"/>
    </source>
</evidence>
<protein>
    <submittedName>
        <fullName evidence="6">DNA methylase</fullName>
    </submittedName>
</protein>
<keyword evidence="4" id="KW-0680">Restriction system</keyword>
<dbReference type="InterPro" id="IPR029063">
    <property type="entry name" value="SAM-dependent_MTases_sf"/>
</dbReference>
<keyword evidence="2 6" id="KW-0489">Methyltransferase</keyword>
<keyword evidence="3" id="KW-0808">Transferase</keyword>
<dbReference type="EMBL" id="NFZX01000012">
    <property type="protein sequence ID" value="RFA35585.1"/>
    <property type="molecule type" value="Genomic_DNA"/>
</dbReference>
<comment type="similarity">
    <text evidence="1">Belongs to the N(4)/N(6)-methyltransferase family.</text>
</comment>
<dbReference type="PROSITE" id="PS00092">
    <property type="entry name" value="N6_MTASE"/>
    <property type="match status" value="1"/>
</dbReference>
<accession>A0A3E0WUC2</accession>
<feature type="domain" description="DNA methylase N-4/N-6" evidence="5">
    <location>
        <begin position="479"/>
        <end position="626"/>
    </location>
</feature>
<dbReference type="SUPFAM" id="SSF53335">
    <property type="entry name" value="S-adenosyl-L-methionine-dependent methyltransferases"/>
    <property type="match status" value="2"/>
</dbReference>
<proteinExistence type="inferred from homology"/>
<feature type="domain" description="DNA methylase N-4/N-6" evidence="5">
    <location>
        <begin position="30"/>
        <end position="155"/>
    </location>
</feature>
<sequence>MTFKNEDERREYFRNELRKKLPELKKIEGFPIGEDEDIIALSDPPYYTACPNPWINDFIDEWEKEKVESGDIKEEYHRKPFASNVSEGKSHPVYMAHRYHTKVPHRAIMNYILHYTNPGDVIIDGFAGSGMTGLAGKLCGIKEEINKIGYNIENNIDIIDSEGYKFSSVGERKVILNDLSPMATHISKNINNFSEKSVQHLIEEVDIIIKDLEEEYGWVYETKHFSNEKEKSESGIINYTVWSETFLCPNCSNEIVYFDATVDFDKKEVSNEITCTNCGYNSNKKSLERAYEAEYDPLLNKVIQKVKLVPVFINYSIGKTRYFKRPDADDMATLNEVKRQLNTYWYPTNKMMDGEESSRNDKYGLTNVHHMMPDRNKLVLAAFLHKIKIRGMENLAKIILTASLPNLTWNYSWRMNGKGGFISGTLYIPSTPQENNALNQIKRKLNDYVKALGTVMNNYQDTVITTQSLTDLNIKANSVDYIFTDPPFGSNLMYSELNFIWESWLKVFTNNKTEAIINKTQSKKLFEYQSLLEKCFQNYYRVLKPGRWMTVEFSNSQSSVWNAIQEAIQKAGFIVANVSALDKKQGSFKAITTTVAVKQDLVISAYKPKKENVDKIIGQQNTVESTWTFTKQHMEQLPVFVGQKGEAHVITERTPRILFDRMVAYHVQNGLPVPISSAEFQEGISQRFPMRDGMAFLEDQVAEYDKKRTLVKEFSQLSLFVSDETSAIEWIRQQLLKKPQSRQDIHPNFMKEIQHIAKHELLPELDDLLNQNFLLYDGDEEVPNQIVAYLRRTYKDLRGLDPSDSRVVEKAKNRWYVPNPTKQADLEKLREKSLLREFNGYVEEMEGNKKKLRQFRTEAIRAGFKKAYSEKDFNKIVKVGERLPEKVIQEDDKLLMYYDNACIRLGI</sequence>